<reference evidence="3" key="2">
    <citation type="journal article" date="2018" name="BMC Genomics">
        <title>A manually annotated Actinidia chinensis var. chinensis (kiwifruit) genome highlights the challenges associated with draft genomes and gene prediction in plants.</title>
        <authorList>
            <person name="Pilkington S.M."/>
            <person name="Crowhurst R."/>
            <person name="Hilario E."/>
            <person name="Nardozza S."/>
            <person name="Fraser L."/>
            <person name="Peng Y."/>
            <person name="Gunaseelan K."/>
            <person name="Simpson R."/>
            <person name="Tahir J."/>
            <person name="Deroles S.C."/>
            <person name="Templeton K."/>
            <person name="Luo Z."/>
            <person name="Davy M."/>
            <person name="Cheng C."/>
            <person name="McNeilage M."/>
            <person name="Scaglione D."/>
            <person name="Liu Y."/>
            <person name="Zhang Q."/>
            <person name="Datson P."/>
            <person name="De Silva N."/>
            <person name="Gardiner S.E."/>
            <person name="Bassett H."/>
            <person name="Chagne D."/>
            <person name="McCallum J."/>
            <person name="Dzierzon H."/>
            <person name="Deng C."/>
            <person name="Wang Y.Y."/>
            <person name="Barron L."/>
            <person name="Manako K."/>
            <person name="Bowen J."/>
            <person name="Foster T.M."/>
            <person name="Erridge Z.A."/>
            <person name="Tiffin H."/>
            <person name="Waite C.N."/>
            <person name="Davies K.M."/>
            <person name="Grierson E.P."/>
            <person name="Laing W.A."/>
            <person name="Kirk R."/>
            <person name="Chen X."/>
            <person name="Wood M."/>
            <person name="Montefiori M."/>
            <person name="Brummell D.A."/>
            <person name="Schwinn K.E."/>
            <person name="Catanach A."/>
            <person name="Fullerton C."/>
            <person name="Li D."/>
            <person name="Meiyalaghan S."/>
            <person name="Nieuwenhuizen N."/>
            <person name="Read N."/>
            <person name="Prakash R."/>
            <person name="Hunter D."/>
            <person name="Zhang H."/>
            <person name="McKenzie M."/>
            <person name="Knabel M."/>
            <person name="Harris A."/>
            <person name="Allan A.C."/>
            <person name="Gleave A."/>
            <person name="Chen A."/>
            <person name="Janssen B.J."/>
            <person name="Plunkett B."/>
            <person name="Ampomah-Dwamena C."/>
            <person name="Voogd C."/>
            <person name="Leif D."/>
            <person name="Lafferty D."/>
            <person name="Souleyre E.J.F."/>
            <person name="Varkonyi-Gasic E."/>
            <person name="Gambi F."/>
            <person name="Hanley J."/>
            <person name="Yao J.L."/>
            <person name="Cheung J."/>
            <person name="David K.M."/>
            <person name="Warren B."/>
            <person name="Marsh K."/>
            <person name="Snowden K.C."/>
            <person name="Lin-Wang K."/>
            <person name="Brian L."/>
            <person name="Martinez-Sanchez M."/>
            <person name="Wang M."/>
            <person name="Ileperuma N."/>
            <person name="Macnee N."/>
            <person name="Campin R."/>
            <person name="McAtee P."/>
            <person name="Drummond R.S.M."/>
            <person name="Espley R.V."/>
            <person name="Ireland H.S."/>
            <person name="Wu R."/>
            <person name="Atkinson R.G."/>
            <person name="Karunairetnam S."/>
            <person name="Bulley S."/>
            <person name="Chunkath S."/>
            <person name="Hanley Z."/>
            <person name="Storey R."/>
            <person name="Thrimawithana A.H."/>
            <person name="Thomson S."/>
            <person name="David C."/>
            <person name="Testolin R."/>
            <person name="Huang H."/>
            <person name="Hellens R.P."/>
            <person name="Schaffer R.J."/>
        </authorList>
    </citation>
    <scope>NUCLEOTIDE SEQUENCE [LARGE SCALE GENOMIC DNA]</scope>
    <source>
        <strain evidence="3">cv. Red5</strain>
    </source>
</reference>
<accession>A0A2R6RTF7</accession>
<keyword evidence="1" id="KW-1133">Transmembrane helix</keyword>
<keyword evidence="1" id="KW-0472">Membrane</keyword>
<dbReference type="Proteomes" id="UP000241394">
    <property type="component" value="Chromosome LG3"/>
</dbReference>
<comment type="caution">
    <text evidence="2">The sequence shown here is derived from an EMBL/GenBank/DDBJ whole genome shotgun (WGS) entry which is preliminary data.</text>
</comment>
<keyword evidence="3" id="KW-1185">Reference proteome</keyword>
<dbReference type="InParanoid" id="A0A2R6RTF7"/>
<gene>
    <name evidence="2" type="ORF">CEY00_Acc03707</name>
</gene>
<name>A0A2R6RTF7_ACTCC</name>
<dbReference type="EMBL" id="NKQK01000003">
    <property type="protein sequence ID" value="PSS33318.1"/>
    <property type="molecule type" value="Genomic_DNA"/>
</dbReference>
<protein>
    <submittedName>
        <fullName evidence="2">NF-X1-type zinc finger protein</fullName>
    </submittedName>
</protein>
<dbReference type="Gramene" id="PSS33318">
    <property type="protein sequence ID" value="PSS33318"/>
    <property type="gene ID" value="CEY00_Acc03707"/>
</dbReference>
<dbReference type="STRING" id="1590841.A0A2R6RTF7"/>
<dbReference type="OrthoDB" id="1730008at2759"/>
<proteinExistence type="predicted"/>
<reference evidence="2 3" key="1">
    <citation type="submission" date="2017-07" db="EMBL/GenBank/DDBJ databases">
        <title>An improved, manually edited Actinidia chinensis var. chinensis (kiwifruit) genome highlights the challenges associated with draft genomes and gene prediction in plants.</title>
        <authorList>
            <person name="Pilkington S."/>
            <person name="Crowhurst R."/>
            <person name="Hilario E."/>
            <person name="Nardozza S."/>
            <person name="Fraser L."/>
            <person name="Peng Y."/>
            <person name="Gunaseelan K."/>
            <person name="Simpson R."/>
            <person name="Tahir J."/>
            <person name="Deroles S."/>
            <person name="Templeton K."/>
            <person name="Luo Z."/>
            <person name="Davy M."/>
            <person name="Cheng C."/>
            <person name="Mcneilage M."/>
            <person name="Scaglione D."/>
            <person name="Liu Y."/>
            <person name="Zhang Q."/>
            <person name="Datson P."/>
            <person name="De Silva N."/>
            <person name="Gardiner S."/>
            <person name="Bassett H."/>
            <person name="Chagne D."/>
            <person name="Mccallum J."/>
            <person name="Dzierzon H."/>
            <person name="Deng C."/>
            <person name="Wang Y.-Y."/>
            <person name="Barron N."/>
            <person name="Manako K."/>
            <person name="Bowen J."/>
            <person name="Foster T."/>
            <person name="Erridge Z."/>
            <person name="Tiffin H."/>
            <person name="Waite C."/>
            <person name="Davies K."/>
            <person name="Grierson E."/>
            <person name="Laing W."/>
            <person name="Kirk R."/>
            <person name="Chen X."/>
            <person name="Wood M."/>
            <person name="Montefiori M."/>
            <person name="Brummell D."/>
            <person name="Schwinn K."/>
            <person name="Catanach A."/>
            <person name="Fullerton C."/>
            <person name="Li D."/>
            <person name="Meiyalaghan S."/>
            <person name="Nieuwenhuizen N."/>
            <person name="Read N."/>
            <person name="Prakash R."/>
            <person name="Hunter D."/>
            <person name="Zhang H."/>
            <person name="Mckenzie M."/>
            <person name="Knabel M."/>
            <person name="Harris A."/>
            <person name="Allan A."/>
            <person name="Chen A."/>
            <person name="Janssen B."/>
            <person name="Plunkett B."/>
            <person name="Dwamena C."/>
            <person name="Voogd C."/>
            <person name="Leif D."/>
            <person name="Lafferty D."/>
            <person name="Souleyre E."/>
            <person name="Varkonyi-Gasic E."/>
            <person name="Gambi F."/>
            <person name="Hanley J."/>
            <person name="Yao J.-L."/>
            <person name="Cheung J."/>
            <person name="David K."/>
            <person name="Warren B."/>
            <person name="Marsh K."/>
            <person name="Snowden K."/>
            <person name="Lin-Wang K."/>
            <person name="Brian L."/>
            <person name="Martinez-Sanchez M."/>
            <person name="Wang M."/>
            <person name="Ileperuma N."/>
            <person name="Macnee N."/>
            <person name="Campin R."/>
            <person name="Mcatee P."/>
            <person name="Drummond R."/>
            <person name="Espley R."/>
            <person name="Ireland H."/>
            <person name="Wu R."/>
            <person name="Atkinson R."/>
            <person name="Karunairetnam S."/>
            <person name="Bulley S."/>
            <person name="Chunkath S."/>
            <person name="Hanley Z."/>
            <person name="Storey R."/>
            <person name="Thrimawithana A."/>
            <person name="Thomson S."/>
            <person name="David C."/>
            <person name="Testolin R."/>
        </authorList>
    </citation>
    <scope>NUCLEOTIDE SEQUENCE [LARGE SCALE GENOMIC DNA]</scope>
    <source>
        <strain evidence="3">cv. Red5</strain>
        <tissue evidence="2">Young leaf</tissue>
    </source>
</reference>
<evidence type="ECO:0000313" key="2">
    <source>
        <dbReference type="EMBL" id="PSS33318.1"/>
    </source>
</evidence>
<organism evidence="2 3">
    <name type="scientific">Actinidia chinensis var. chinensis</name>
    <name type="common">Chinese soft-hair kiwi</name>
    <dbReference type="NCBI Taxonomy" id="1590841"/>
    <lineage>
        <taxon>Eukaryota</taxon>
        <taxon>Viridiplantae</taxon>
        <taxon>Streptophyta</taxon>
        <taxon>Embryophyta</taxon>
        <taxon>Tracheophyta</taxon>
        <taxon>Spermatophyta</taxon>
        <taxon>Magnoliopsida</taxon>
        <taxon>eudicotyledons</taxon>
        <taxon>Gunneridae</taxon>
        <taxon>Pentapetalae</taxon>
        <taxon>asterids</taxon>
        <taxon>Ericales</taxon>
        <taxon>Actinidiaceae</taxon>
        <taxon>Actinidia</taxon>
    </lineage>
</organism>
<dbReference type="AlphaFoldDB" id="A0A2R6RTF7"/>
<sequence length="138" mass="16234">MFKQPIAVPVVIQKIYPRISMDLDCRSKIKVADTNLQHHKSTVSENKEPDAENYALKRTKESTHISRLQRITTAMWRILLLVTLLLALVITAYYGYSGLLWLFNWMNEVKVLRQRRSLGLDMTRQLTLHVWKKLERVV</sequence>
<evidence type="ECO:0000313" key="3">
    <source>
        <dbReference type="Proteomes" id="UP000241394"/>
    </source>
</evidence>
<evidence type="ECO:0000256" key="1">
    <source>
        <dbReference type="SAM" id="Phobius"/>
    </source>
</evidence>
<keyword evidence="1" id="KW-0812">Transmembrane</keyword>
<feature type="transmembrane region" description="Helical" evidence="1">
    <location>
        <begin position="74"/>
        <end position="96"/>
    </location>
</feature>